<keyword evidence="1" id="KW-0934">Plastid</keyword>
<accession>A0A9Y1I452</accession>
<proteinExistence type="predicted"/>
<geneLocation type="plastid" evidence="1"/>
<dbReference type="AlphaFoldDB" id="A0A9Y1I452"/>
<sequence length="130" mass="15820">MNKLLKLLITSDGYLTQHKNWISNKDTNFKINAIMLINSKKSKNNYTIVQRKIDLSYQEIKAKSWWYIYYYKRYVIHPNLTLSSNFIINNLNLIKYLTGINYINFDERIYIIYNHMRLPISVIHETFREF</sequence>
<reference evidence="1" key="1">
    <citation type="journal article" date="2023" name="J. Phycol.">
        <title>Revised classification of the Cyanidiophyceae based on plastid genome data with descriptions of the Cavernulicolales ord. nov. and Galdieriales ord. nov. (Rhodophyta).</title>
        <authorList>
            <person name="Park S.I."/>
            <person name="Cho C.H."/>
            <person name="Ciniglia C."/>
            <person name="Huang T.Y."/>
            <person name="Liu S.L."/>
            <person name="Bustamante D.E."/>
            <person name="Calderon M.S."/>
            <person name="Mansilla A."/>
            <person name="McDermott T."/>
            <person name="Andersen R.A."/>
            <person name="Yoon H.S."/>
        </authorList>
    </citation>
    <scope>NUCLEOTIDE SEQUENCE</scope>
</reference>
<organism evidence="1">
    <name type="scientific">Cyanidium sp. THAL103</name>
    <dbReference type="NCBI Taxonomy" id="3027999"/>
    <lineage>
        <taxon>Eukaryota</taxon>
        <taxon>Rhodophyta</taxon>
        <taxon>Bangiophyceae</taxon>
        <taxon>Cyanidiales</taxon>
        <taxon>Cyanidiaceae</taxon>
        <taxon>Cyanidium</taxon>
    </lineage>
</organism>
<name>A0A9Y1I452_9RHOD</name>
<evidence type="ECO:0000313" key="1">
    <source>
        <dbReference type="EMBL" id="WDB00034.1"/>
    </source>
</evidence>
<dbReference type="EMBL" id="OP616817">
    <property type="protein sequence ID" value="WDB00034.1"/>
    <property type="molecule type" value="Genomic_DNA"/>
</dbReference>
<gene>
    <name evidence="1" type="primary">nblA</name>
    <name evidence="1" type="ORF">CspTHAL103_109</name>
</gene>
<protein>
    <submittedName>
        <fullName evidence="1">Phycobilisome degradation protein</fullName>
    </submittedName>
</protein>